<evidence type="ECO:0000256" key="1">
    <source>
        <dbReference type="SAM" id="MobiDB-lite"/>
    </source>
</evidence>
<dbReference type="EMBL" id="CP117417">
    <property type="protein sequence ID" value="WCT76947.1"/>
    <property type="molecule type" value="Genomic_DNA"/>
</dbReference>
<proteinExistence type="predicted"/>
<accession>A0ABY7TWF1</accession>
<name>A0ABY7TWF1_9SPHN</name>
<feature type="compositionally biased region" description="Basic and acidic residues" evidence="1">
    <location>
        <begin position="47"/>
        <end position="56"/>
    </location>
</feature>
<protein>
    <submittedName>
        <fullName evidence="2">Uncharacterized protein</fullName>
    </submittedName>
</protein>
<organism evidence="2 3">
    <name type="scientific">Novosphingobium humi</name>
    <dbReference type="NCBI Taxonomy" id="2282397"/>
    <lineage>
        <taxon>Bacteria</taxon>
        <taxon>Pseudomonadati</taxon>
        <taxon>Pseudomonadota</taxon>
        <taxon>Alphaproteobacteria</taxon>
        <taxon>Sphingomonadales</taxon>
        <taxon>Sphingomonadaceae</taxon>
        <taxon>Novosphingobium</taxon>
    </lineage>
</organism>
<evidence type="ECO:0000313" key="3">
    <source>
        <dbReference type="Proteomes" id="UP001218231"/>
    </source>
</evidence>
<feature type="region of interest" description="Disordered" evidence="1">
    <location>
        <begin position="1"/>
        <end position="56"/>
    </location>
</feature>
<dbReference type="RefSeq" id="WP_273617343.1">
    <property type="nucleotide sequence ID" value="NZ_CP103868.1"/>
</dbReference>
<keyword evidence="3" id="KW-1185">Reference proteome</keyword>
<dbReference type="Proteomes" id="UP001218231">
    <property type="component" value="Chromosome"/>
</dbReference>
<reference evidence="2 3" key="1">
    <citation type="submission" date="2023-02" db="EMBL/GenBank/DDBJ databases">
        <title>Genome sequence of Novosphingobium humi KACC 19094.</title>
        <authorList>
            <person name="Kim S."/>
            <person name="Heo J."/>
            <person name="Kwon S.-W."/>
        </authorList>
    </citation>
    <scope>NUCLEOTIDE SEQUENCE [LARGE SCALE GENOMIC DNA]</scope>
    <source>
        <strain evidence="2 3">KACC 19094</strain>
    </source>
</reference>
<sequence length="56" mass="6075">MTSIVGDYIGLPVAEPLGRDTGFGQCPSPAPTREENPPDQDPASLKNHAESEIRRR</sequence>
<gene>
    <name evidence="2" type="ORF">PQ457_13590</name>
</gene>
<evidence type="ECO:0000313" key="2">
    <source>
        <dbReference type="EMBL" id="WCT76947.1"/>
    </source>
</evidence>